<dbReference type="EMBL" id="KZ772695">
    <property type="protein sequence ID" value="PTQ43738.1"/>
    <property type="molecule type" value="Genomic_DNA"/>
</dbReference>
<organism evidence="2 3">
    <name type="scientific">Marchantia polymorpha</name>
    <name type="common">Common liverwort</name>
    <name type="synonym">Marchantia aquatica</name>
    <dbReference type="NCBI Taxonomy" id="3197"/>
    <lineage>
        <taxon>Eukaryota</taxon>
        <taxon>Viridiplantae</taxon>
        <taxon>Streptophyta</taxon>
        <taxon>Embryophyta</taxon>
        <taxon>Marchantiophyta</taxon>
        <taxon>Marchantiopsida</taxon>
        <taxon>Marchantiidae</taxon>
        <taxon>Marchantiales</taxon>
        <taxon>Marchantiaceae</taxon>
        <taxon>Marchantia</taxon>
    </lineage>
</organism>
<protein>
    <submittedName>
        <fullName evidence="2">Uncharacterized protein</fullName>
    </submittedName>
</protein>
<keyword evidence="3" id="KW-1185">Reference proteome</keyword>
<evidence type="ECO:0000256" key="1">
    <source>
        <dbReference type="SAM" id="MobiDB-lite"/>
    </source>
</evidence>
<reference evidence="3" key="1">
    <citation type="journal article" date="2017" name="Cell">
        <title>Insights into land plant evolution garnered from the Marchantia polymorpha genome.</title>
        <authorList>
            <person name="Bowman J.L."/>
            <person name="Kohchi T."/>
            <person name="Yamato K.T."/>
            <person name="Jenkins J."/>
            <person name="Shu S."/>
            <person name="Ishizaki K."/>
            <person name="Yamaoka S."/>
            <person name="Nishihama R."/>
            <person name="Nakamura Y."/>
            <person name="Berger F."/>
            <person name="Adam C."/>
            <person name="Aki S.S."/>
            <person name="Althoff F."/>
            <person name="Araki T."/>
            <person name="Arteaga-Vazquez M.A."/>
            <person name="Balasubrmanian S."/>
            <person name="Barry K."/>
            <person name="Bauer D."/>
            <person name="Boehm C.R."/>
            <person name="Briginshaw L."/>
            <person name="Caballero-Perez J."/>
            <person name="Catarino B."/>
            <person name="Chen F."/>
            <person name="Chiyoda S."/>
            <person name="Chovatia M."/>
            <person name="Davies K.M."/>
            <person name="Delmans M."/>
            <person name="Demura T."/>
            <person name="Dierschke T."/>
            <person name="Dolan L."/>
            <person name="Dorantes-Acosta A.E."/>
            <person name="Eklund D.M."/>
            <person name="Florent S.N."/>
            <person name="Flores-Sandoval E."/>
            <person name="Fujiyama A."/>
            <person name="Fukuzawa H."/>
            <person name="Galik B."/>
            <person name="Grimanelli D."/>
            <person name="Grimwood J."/>
            <person name="Grossniklaus U."/>
            <person name="Hamada T."/>
            <person name="Haseloff J."/>
            <person name="Hetherington A.J."/>
            <person name="Higo A."/>
            <person name="Hirakawa Y."/>
            <person name="Hundley H.N."/>
            <person name="Ikeda Y."/>
            <person name="Inoue K."/>
            <person name="Inoue S.I."/>
            <person name="Ishida S."/>
            <person name="Jia Q."/>
            <person name="Kakita M."/>
            <person name="Kanazawa T."/>
            <person name="Kawai Y."/>
            <person name="Kawashima T."/>
            <person name="Kennedy M."/>
            <person name="Kinose K."/>
            <person name="Kinoshita T."/>
            <person name="Kohara Y."/>
            <person name="Koide E."/>
            <person name="Komatsu K."/>
            <person name="Kopischke S."/>
            <person name="Kubo M."/>
            <person name="Kyozuka J."/>
            <person name="Lagercrantz U."/>
            <person name="Lin S.S."/>
            <person name="Lindquist E."/>
            <person name="Lipzen A.M."/>
            <person name="Lu C.W."/>
            <person name="De Luna E."/>
            <person name="Martienssen R.A."/>
            <person name="Minamino N."/>
            <person name="Mizutani M."/>
            <person name="Mizutani M."/>
            <person name="Mochizuki N."/>
            <person name="Monte I."/>
            <person name="Mosher R."/>
            <person name="Nagasaki H."/>
            <person name="Nakagami H."/>
            <person name="Naramoto S."/>
            <person name="Nishitani K."/>
            <person name="Ohtani M."/>
            <person name="Okamoto T."/>
            <person name="Okumura M."/>
            <person name="Phillips J."/>
            <person name="Pollak B."/>
            <person name="Reinders A."/>
            <person name="Rovekamp M."/>
            <person name="Sano R."/>
            <person name="Sawa S."/>
            <person name="Schmid M.W."/>
            <person name="Shirakawa M."/>
            <person name="Solano R."/>
            <person name="Spunde A."/>
            <person name="Suetsugu N."/>
            <person name="Sugano S."/>
            <person name="Sugiyama A."/>
            <person name="Sun R."/>
            <person name="Suzuki Y."/>
            <person name="Takenaka M."/>
            <person name="Takezawa D."/>
            <person name="Tomogane H."/>
            <person name="Tsuzuki M."/>
            <person name="Ueda T."/>
            <person name="Umeda M."/>
            <person name="Ward J.M."/>
            <person name="Watanabe Y."/>
            <person name="Yazaki K."/>
            <person name="Yokoyama R."/>
            <person name="Yoshitake Y."/>
            <person name="Yotsui I."/>
            <person name="Zachgo S."/>
            <person name="Schmutz J."/>
        </authorList>
    </citation>
    <scope>NUCLEOTIDE SEQUENCE [LARGE SCALE GENOMIC DNA]</scope>
    <source>
        <strain evidence="3">Tak-1</strain>
    </source>
</reference>
<proteinExistence type="predicted"/>
<dbReference type="AlphaFoldDB" id="A0A2R6XCA0"/>
<evidence type="ECO:0000313" key="3">
    <source>
        <dbReference type="Proteomes" id="UP000244005"/>
    </source>
</evidence>
<evidence type="ECO:0000313" key="2">
    <source>
        <dbReference type="EMBL" id="PTQ43738.1"/>
    </source>
</evidence>
<feature type="region of interest" description="Disordered" evidence="1">
    <location>
        <begin position="32"/>
        <end position="77"/>
    </location>
</feature>
<accession>A0A2R6XCA0</accession>
<dbReference type="Proteomes" id="UP000244005">
    <property type="component" value="Unassembled WGS sequence"/>
</dbReference>
<feature type="compositionally biased region" description="Gly residues" evidence="1">
    <location>
        <begin position="32"/>
        <end position="47"/>
    </location>
</feature>
<sequence>MTRAGGDPAVAAGVVGPCSHSHCAACCRNIRGGAGGGGRVGGSGGPERGLARMSRTRRGVGAGAAGPVASRRRRTPGLQRASRACDCVAGSGGRGAAILMPVSGCIWFGEITRKLPTS</sequence>
<name>A0A2R6XCA0_MARPO</name>
<gene>
    <name evidence="2" type="ORF">MARPO_0023s0067</name>
</gene>